<keyword evidence="4" id="KW-0418">Kinase</keyword>
<feature type="domain" description="Carbohydrate kinase FGGY C-terminal" evidence="10">
    <location>
        <begin position="253"/>
        <end position="441"/>
    </location>
</feature>
<dbReference type="PANTHER" id="PTHR10196">
    <property type="entry name" value="SUGAR KINASE"/>
    <property type="match status" value="1"/>
</dbReference>
<organism evidence="11 12">
    <name type="scientific">Shouchella xiaoxiensis</name>
    <dbReference type="NCBI Taxonomy" id="766895"/>
    <lineage>
        <taxon>Bacteria</taxon>
        <taxon>Bacillati</taxon>
        <taxon>Bacillota</taxon>
        <taxon>Bacilli</taxon>
        <taxon>Bacillales</taxon>
        <taxon>Bacillaceae</taxon>
        <taxon>Shouchella</taxon>
    </lineage>
</organism>
<keyword evidence="3" id="KW-0547">Nucleotide-binding</keyword>
<keyword evidence="2" id="KW-0808">Transferase</keyword>
<evidence type="ECO:0000256" key="6">
    <source>
        <dbReference type="ARBA" id="ARBA00023157"/>
    </source>
</evidence>
<accession>A0ABS2SMX1</accession>
<dbReference type="PIRSF" id="PIRSF000538">
    <property type="entry name" value="GlpK"/>
    <property type="match status" value="1"/>
</dbReference>
<evidence type="ECO:0000256" key="4">
    <source>
        <dbReference type="ARBA" id="ARBA00022777"/>
    </source>
</evidence>
<evidence type="ECO:0000256" key="5">
    <source>
        <dbReference type="ARBA" id="ARBA00022840"/>
    </source>
</evidence>
<dbReference type="InterPro" id="IPR018485">
    <property type="entry name" value="FGGY_C"/>
</dbReference>
<comment type="similarity">
    <text evidence="1">Belongs to the FGGY kinase family.</text>
</comment>
<dbReference type="Proteomes" id="UP001179280">
    <property type="component" value="Unassembled WGS sequence"/>
</dbReference>
<keyword evidence="7" id="KW-0684">Rhamnose metabolism</keyword>
<reference evidence="11" key="1">
    <citation type="submission" date="2021-01" db="EMBL/GenBank/DDBJ databases">
        <title>Genomic Encyclopedia of Type Strains, Phase IV (KMG-IV): sequencing the most valuable type-strain genomes for metagenomic binning, comparative biology and taxonomic classification.</title>
        <authorList>
            <person name="Goeker M."/>
        </authorList>
    </citation>
    <scope>NUCLEOTIDE SEQUENCE</scope>
    <source>
        <strain evidence="11">DSM 21943</strain>
    </source>
</reference>
<feature type="domain" description="Carbohydrate kinase FGGY N-terminal" evidence="9">
    <location>
        <begin position="6"/>
        <end position="242"/>
    </location>
</feature>
<evidence type="ECO:0000259" key="10">
    <source>
        <dbReference type="Pfam" id="PF02782"/>
    </source>
</evidence>
<evidence type="ECO:0000256" key="3">
    <source>
        <dbReference type="ARBA" id="ARBA00022741"/>
    </source>
</evidence>
<name>A0ABS2SMX1_9BACI</name>
<dbReference type="InterPro" id="IPR018484">
    <property type="entry name" value="FGGY_N"/>
</dbReference>
<dbReference type="EMBL" id="JAFBCV010000001">
    <property type="protein sequence ID" value="MBM7836871.1"/>
    <property type="molecule type" value="Genomic_DNA"/>
</dbReference>
<dbReference type="InterPro" id="IPR043129">
    <property type="entry name" value="ATPase_NBD"/>
</dbReference>
<evidence type="ECO:0000256" key="8">
    <source>
        <dbReference type="NCBIfam" id="TIGR02627"/>
    </source>
</evidence>
<dbReference type="EC" id="2.7.1.5" evidence="8"/>
<dbReference type="InterPro" id="IPR013449">
    <property type="entry name" value="Rhamnulokinase"/>
</dbReference>
<evidence type="ECO:0000256" key="7">
    <source>
        <dbReference type="ARBA" id="ARBA00023308"/>
    </source>
</evidence>
<gene>
    <name evidence="11" type="ORF">JOC54_000102</name>
</gene>
<evidence type="ECO:0000313" key="11">
    <source>
        <dbReference type="EMBL" id="MBM7836871.1"/>
    </source>
</evidence>
<dbReference type="Pfam" id="PF02782">
    <property type="entry name" value="FGGY_C"/>
    <property type="match status" value="1"/>
</dbReference>
<dbReference type="SUPFAM" id="SSF53067">
    <property type="entry name" value="Actin-like ATPase domain"/>
    <property type="match status" value="2"/>
</dbReference>
<evidence type="ECO:0000259" key="9">
    <source>
        <dbReference type="Pfam" id="PF00370"/>
    </source>
</evidence>
<dbReference type="PANTHER" id="PTHR10196:SF93">
    <property type="entry name" value="L-RHAMNULOKINASE"/>
    <property type="match status" value="1"/>
</dbReference>
<keyword evidence="5" id="KW-0067">ATP-binding</keyword>
<dbReference type="NCBIfam" id="TIGR02627">
    <property type="entry name" value="rhamnulo_kin"/>
    <property type="match status" value="1"/>
</dbReference>
<proteinExistence type="inferred from homology"/>
<dbReference type="CDD" id="cd07771">
    <property type="entry name" value="ASKHA_NBD_FGGY_RhaB-like"/>
    <property type="match status" value="1"/>
</dbReference>
<keyword evidence="12" id="KW-1185">Reference proteome</keyword>
<dbReference type="RefSeq" id="WP_204463571.1">
    <property type="nucleotide sequence ID" value="NZ_JAFBCV010000001.1"/>
</dbReference>
<keyword evidence="6" id="KW-1015">Disulfide bond</keyword>
<evidence type="ECO:0000313" key="12">
    <source>
        <dbReference type="Proteomes" id="UP001179280"/>
    </source>
</evidence>
<dbReference type="Gene3D" id="3.30.420.40">
    <property type="match status" value="2"/>
</dbReference>
<comment type="caution">
    <text evidence="11">The sequence shown here is derived from an EMBL/GenBank/DDBJ whole genome shotgun (WGS) entry which is preliminary data.</text>
</comment>
<evidence type="ECO:0000256" key="1">
    <source>
        <dbReference type="ARBA" id="ARBA00009156"/>
    </source>
</evidence>
<dbReference type="Pfam" id="PF00370">
    <property type="entry name" value="FGGY_N"/>
    <property type="match status" value="1"/>
</dbReference>
<protein>
    <recommendedName>
        <fullName evidence="8">Rhamnulokinase</fullName>
        <ecNumber evidence="8">2.7.1.5</ecNumber>
    </recommendedName>
</protein>
<dbReference type="InterPro" id="IPR000577">
    <property type="entry name" value="Carb_kinase_FGGY"/>
</dbReference>
<evidence type="ECO:0000256" key="2">
    <source>
        <dbReference type="ARBA" id="ARBA00022679"/>
    </source>
</evidence>
<sequence>MIKSRLAVDIGASSGRVMAGWTTGHNLELKEVHRFKNGATLKEGHFCWDIDYLYEQIKRGIKASVEQGLNPTSIGINTWAVDFVLLDEHDHRLTEAVSYRDARTDGIMEDVIDVYGKEVLYERTGIAFQPFNTLYQLLAIKRRQPDILENAQTFLMVPDYLHFLLTGKKTNEYTNATTTQLMNAFTKKWDEDLLTEMGLPTHIFQDTHLPGTKLSPLKADLQRELGVSLDVILPATHDTASAIAAVPEWQTSLYISSGTWSLIGIENPFPICITKAMNDNFTNEGGVNYRFRFLKNIMGLWMIQEVQRLLPDEWSFADLAKESQTSTYSGKVDVDQRRFLKPDNMIDEIQSACREAEQEIPTSPGDLAKCIYESLAVSYEKAIKQIEETVERTYEQIHIIGGGSQNAQLNQMLADRTGKTVLAGPSEATAVGNLLMQWIAAGEIVSLEEGRSMIKQSFQVEEYQPQRSEQRYADKV</sequence>